<dbReference type="PRINTS" id="PR01874">
    <property type="entry name" value="DNAREPAIRADA"/>
</dbReference>
<evidence type="ECO:0000259" key="15">
    <source>
        <dbReference type="PROSITE" id="PS50162"/>
    </source>
</evidence>
<keyword evidence="17" id="KW-1185">Reference proteome</keyword>
<dbReference type="InterPro" id="IPR003593">
    <property type="entry name" value="AAA+_ATPase"/>
</dbReference>
<evidence type="ECO:0000256" key="1">
    <source>
        <dbReference type="ARBA" id="ARBA00022723"/>
    </source>
</evidence>
<dbReference type="AlphaFoldDB" id="A0LRE2"/>
<evidence type="ECO:0000256" key="11">
    <source>
        <dbReference type="HAMAP-Rule" id="MF_01498"/>
    </source>
</evidence>
<evidence type="ECO:0000256" key="6">
    <source>
        <dbReference type="ARBA" id="ARBA00022833"/>
    </source>
</evidence>
<proteinExistence type="inferred from homology"/>
<keyword evidence="2 11" id="KW-0547">Nucleotide-binding</keyword>
<dbReference type="STRING" id="351607.Acel_0228"/>
<keyword evidence="1 11" id="KW-0479">Metal-binding</keyword>
<feature type="region of interest" description="Disordered" evidence="14">
    <location>
        <begin position="33"/>
        <end position="59"/>
    </location>
</feature>
<keyword evidence="5" id="KW-0378">Hydrolase</keyword>
<dbReference type="EMBL" id="CP000481">
    <property type="protein sequence ID" value="ABK52002.1"/>
    <property type="molecule type" value="Genomic_DNA"/>
</dbReference>
<dbReference type="InterPro" id="IPR020568">
    <property type="entry name" value="Ribosomal_Su5_D2-typ_SF"/>
</dbReference>
<dbReference type="Pfam" id="PF13481">
    <property type="entry name" value="AAA_25"/>
    <property type="match status" value="1"/>
</dbReference>
<dbReference type="NCBIfam" id="TIGR00416">
    <property type="entry name" value="sms"/>
    <property type="match status" value="1"/>
</dbReference>
<dbReference type="RefSeq" id="WP_011719066.1">
    <property type="nucleotide sequence ID" value="NC_008578.1"/>
</dbReference>
<keyword evidence="9 11" id="KW-0238">DNA-binding</keyword>
<dbReference type="GO" id="GO:0000725">
    <property type="term" value="P:recombinational repair"/>
    <property type="evidence" value="ECO:0007669"/>
    <property type="project" value="UniProtKB-UniRule"/>
</dbReference>
<dbReference type="InterPro" id="IPR041166">
    <property type="entry name" value="Rubredoxin_2"/>
</dbReference>
<evidence type="ECO:0000256" key="14">
    <source>
        <dbReference type="SAM" id="MobiDB-lite"/>
    </source>
</evidence>
<dbReference type="GO" id="GO:0140664">
    <property type="term" value="F:ATP-dependent DNA damage sensor activity"/>
    <property type="evidence" value="ECO:0007669"/>
    <property type="project" value="InterPro"/>
</dbReference>
<evidence type="ECO:0000313" key="16">
    <source>
        <dbReference type="EMBL" id="ABK52002.1"/>
    </source>
</evidence>
<dbReference type="GO" id="GO:0005524">
    <property type="term" value="F:ATP binding"/>
    <property type="evidence" value="ECO:0007669"/>
    <property type="project" value="UniProtKB-UniRule"/>
</dbReference>
<evidence type="ECO:0000256" key="2">
    <source>
        <dbReference type="ARBA" id="ARBA00022741"/>
    </source>
</evidence>
<sequence length="460" mass="47514">MSRTVYRCVECGWMTPKWLGRCGGCRSWETLQAEEPGRQSRSHRAPPARPAVPIDAVDASTARPLPTGVGEFDRVLGGGLVPGSVVLFAGEPGIGKSTLLLDAAARFTRRHGTALYVTAEESAGQVRARADRIGALAPRLYLAAETSLEAVEAQVAAVHPALLIVDSVQTVCADGVDGTPGGVSQVREVAAAMIRLAKSHQLTVVLIGHVTKDGLIAGPRLLEHAVDVVLSFEGDRTGGLRLLRPAKNRFGTCEDVGCFRLTAGGIEEIPDPSLLFVSGSPSAAPGVCATVAMEGTRPLVTEIQALVAPSAQAVPRRSTAGLDAARVAMTLAVVERRAGVVLAGQDVFVATVGGARIREPAGDLALVLAVASAAADRPLPPGLLAVGEVGLAGEIRPVPGWGRRITEAGRLGFRCVVAPVGVEVPPDGPQVITARDVREALRSVARLGIRSAAVDAALAG</sequence>
<dbReference type="FunCoup" id="A0LRE2">
    <property type="interactions" value="78"/>
</dbReference>
<accession>A0LRE2</accession>
<dbReference type="MEROPS" id="S16.A04"/>
<dbReference type="InterPro" id="IPR020588">
    <property type="entry name" value="RecA_ATP-bd"/>
</dbReference>
<dbReference type="OrthoDB" id="9803906at2"/>
<dbReference type="eggNOG" id="COG1066">
    <property type="taxonomic scope" value="Bacteria"/>
</dbReference>
<feature type="binding site" evidence="11">
    <location>
        <begin position="90"/>
        <end position="97"/>
    </location>
    <ligand>
        <name>ATP</name>
        <dbReference type="ChEBI" id="CHEBI:30616"/>
    </ligand>
</feature>
<feature type="domain" description="RecA family profile 1" evidence="15">
    <location>
        <begin position="61"/>
        <end position="210"/>
    </location>
</feature>
<organism evidence="16 17">
    <name type="scientific">Acidothermus cellulolyticus (strain ATCC 43068 / DSM 8971 / 11B)</name>
    <dbReference type="NCBI Taxonomy" id="351607"/>
    <lineage>
        <taxon>Bacteria</taxon>
        <taxon>Bacillati</taxon>
        <taxon>Actinomycetota</taxon>
        <taxon>Actinomycetes</taxon>
        <taxon>Acidothermales</taxon>
        <taxon>Acidothermaceae</taxon>
        <taxon>Acidothermus</taxon>
    </lineage>
</organism>
<protein>
    <recommendedName>
        <fullName evidence="11 12">DNA repair protein RadA</fullName>
    </recommendedName>
</protein>
<dbReference type="Proteomes" id="UP000008221">
    <property type="component" value="Chromosome"/>
</dbReference>
<evidence type="ECO:0000256" key="13">
    <source>
        <dbReference type="RuleBase" id="RU003555"/>
    </source>
</evidence>
<comment type="function">
    <text evidence="11">Plays a role in repairing double-strand DNA breaks, probably involving stabilizing or processing branched DNA or blocked replication forks.</text>
</comment>
<dbReference type="SUPFAM" id="SSF52540">
    <property type="entry name" value="P-loop containing nucleoside triphosphate hydrolases"/>
    <property type="match status" value="1"/>
</dbReference>
<dbReference type="HOGENOM" id="CLU_018264_0_1_11"/>
<dbReference type="FunFam" id="3.40.50.300:FF:000050">
    <property type="entry name" value="DNA repair protein RadA"/>
    <property type="match status" value="1"/>
</dbReference>
<evidence type="ECO:0000256" key="5">
    <source>
        <dbReference type="ARBA" id="ARBA00022801"/>
    </source>
</evidence>
<evidence type="ECO:0000256" key="9">
    <source>
        <dbReference type="ARBA" id="ARBA00023125"/>
    </source>
</evidence>
<feature type="region of interest" description="Lon-protease-like" evidence="11">
    <location>
        <begin position="346"/>
        <end position="460"/>
    </location>
</feature>
<evidence type="ECO:0000256" key="8">
    <source>
        <dbReference type="ARBA" id="ARBA00023016"/>
    </source>
</evidence>
<keyword evidence="7 11" id="KW-0067">ATP-binding</keyword>
<dbReference type="SMART" id="SM00382">
    <property type="entry name" value="AAA"/>
    <property type="match status" value="1"/>
</dbReference>
<dbReference type="SUPFAM" id="SSF54211">
    <property type="entry name" value="Ribosomal protein S5 domain 2-like"/>
    <property type="match status" value="1"/>
</dbReference>
<keyword evidence="10 11" id="KW-0234">DNA repair</keyword>
<comment type="function">
    <text evidence="13">DNA-dependent ATPase involved in processing of recombination intermediates, plays a role in repairing DNA breaks. Stimulates the branch migration of RecA-mediated strand transfer reactions, allowing the 3' invading strand to extend heteroduplex DNA faster. Binds ssDNA in the presence of ADP but not other nucleotides, has ATPase activity that is stimulated by ssDNA and various branched DNA structures, but inhibited by SSB. Does not have RecA's homology-searching function.</text>
</comment>
<keyword evidence="3 11" id="KW-0227">DNA damage</keyword>
<dbReference type="Gene3D" id="3.30.230.10">
    <property type="match status" value="1"/>
</dbReference>
<dbReference type="HAMAP" id="MF_01498">
    <property type="entry name" value="RadA_bact"/>
    <property type="match status" value="1"/>
</dbReference>
<dbReference type="InterPro" id="IPR027417">
    <property type="entry name" value="P-loop_NTPase"/>
</dbReference>
<dbReference type="GO" id="GO:0005829">
    <property type="term" value="C:cytosol"/>
    <property type="evidence" value="ECO:0007669"/>
    <property type="project" value="TreeGrafter"/>
</dbReference>
<dbReference type="InParanoid" id="A0LRE2"/>
<dbReference type="InterPro" id="IPR004504">
    <property type="entry name" value="DNA_repair_RadA"/>
</dbReference>
<evidence type="ECO:0000256" key="12">
    <source>
        <dbReference type="NCBIfam" id="TIGR00416"/>
    </source>
</evidence>
<dbReference type="PANTHER" id="PTHR32472:SF10">
    <property type="entry name" value="DNA REPAIR PROTEIN RADA-LIKE PROTEIN"/>
    <property type="match status" value="1"/>
</dbReference>
<dbReference type="Pfam" id="PF18073">
    <property type="entry name" value="Zn_ribbon_LapB"/>
    <property type="match status" value="1"/>
</dbReference>
<dbReference type="KEGG" id="ace:Acel_0228"/>
<evidence type="ECO:0000256" key="3">
    <source>
        <dbReference type="ARBA" id="ARBA00022763"/>
    </source>
</evidence>
<feature type="short sequence motif" description="RadA KNRFG motif" evidence="11">
    <location>
        <begin position="247"/>
        <end position="251"/>
    </location>
</feature>
<reference evidence="16 17" key="1">
    <citation type="journal article" date="2009" name="Genome Res.">
        <title>Complete genome of the cellulolytic thermophile Acidothermus cellulolyticus 11B provides insights into its ecophysiological and evolutionary adaptations.</title>
        <authorList>
            <person name="Barabote R.D."/>
            <person name="Xie G."/>
            <person name="Leu D.H."/>
            <person name="Normand P."/>
            <person name="Necsulea A."/>
            <person name="Daubin V."/>
            <person name="Medigue C."/>
            <person name="Adney W.S."/>
            <person name="Xu X.C."/>
            <person name="Lapidus A."/>
            <person name="Parales R.E."/>
            <person name="Detter C."/>
            <person name="Pujic P."/>
            <person name="Bruce D."/>
            <person name="Lavire C."/>
            <person name="Challacombe J.F."/>
            <person name="Brettin T.S."/>
            <person name="Berry A.M."/>
        </authorList>
    </citation>
    <scope>NUCLEOTIDE SEQUENCE [LARGE SCALE GENOMIC DNA]</scope>
    <source>
        <strain evidence="17">ATCC 43068 / DSM 8971 / 11B</strain>
    </source>
</reference>
<dbReference type="GO" id="GO:0003684">
    <property type="term" value="F:damaged DNA binding"/>
    <property type="evidence" value="ECO:0007669"/>
    <property type="project" value="InterPro"/>
</dbReference>
<evidence type="ECO:0000256" key="10">
    <source>
        <dbReference type="ARBA" id="ARBA00023204"/>
    </source>
</evidence>
<dbReference type="Gene3D" id="3.40.50.300">
    <property type="entry name" value="P-loop containing nucleotide triphosphate hydrolases"/>
    <property type="match status" value="1"/>
</dbReference>
<evidence type="ECO:0000313" key="17">
    <source>
        <dbReference type="Proteomes" id="UP000008221"/>
    </source>
</evidence>
<comment type="similarity">
    <text evidence="11 13">Belongs to the RecA family. RadA subfamily.</text>
</comment>
<keyword evidence="4 13" id="KW-0863">Zinc-finger</keyword>
<dbReference type="InterPro" id="IPR014721">
    <property type="entry name" value="Ribsml_uS5_D2-typ_fold_subgr"/>
</dbReference>
<dbReference type="CDD" id="cd01121">
    <property type="entry name" value="RadA_SMS_N"/>
    <property type="match status" value="1"/>
</dbReference>
<gene>
    <name evidence="11" type="primary">radA</name>
    <name evidence="16" type="ordered locus">Acel_0228</name>
</gene>
<dbReference type="PROSITE" id="PS50162">
    <property type="entry name" value="RECA_2"/>
    <property type="match status" value="1"/>
</dbReference>
<dbReference type="GO" id="GO:0008270">
    <property type="term" value="F:zinc ion binding"/>
    <property type="evidence" value="ECO:0007669"/>
    <property type="project" value="UniProtKB-KW"/>
</dbReference>
<keyword evidence="6 13" id="KW-0862">Zinc</keyword>
<evidence type="ECO:0000256" key="4">
    <source>
        <dbReference type="ARBA" id="ARBA00022771"/>
    </source>
</evidence>
<name>A0LRE2_ACIC1</name>
<dbReference type="PANTHER" id="PTHR32472">
    <property type="entry name" value="DNA REPAIR PROTEIN RADA"/>
    <property type="match status" value="1"/>
</dbReference>
<comment type="domain">
    <text evidence="11">The middle region has homology to RecA with ATPase motifs including the RadA KNRFG motif, while the C-terminus is homologous to Lon protease.</text>
</comment>
<dbReference type="GO" id="GO:0016787">
    <property type="term" value="F:hydrolase activity"/>
    <property type="evidence" value="ECO:0007669"/>
    <property type="project" value="UniProtKB-KW"/>
</dbReference>
<evidence type="ECO:0000256" key="7">
    <source>
        <dbReference type="ARBA" id="ARBA00022840"/>
    </source>
</evidence>
<keyword evidence="8 11" id="KW-0346">Stress response</keyword>